<protein>
    <submittedName>
        <fullName evidence="2">Uncharacterized protein</fullName>
    </submittedName>
</protein>
<evidence type="ECO:0000256" key="1">
    <source>
        <dbReference type="SAM" id="Phobius"/>
    </source>
</evidence>
<keyword evidence="1" id="KW-1133">Transmembrane helix</keyword>
<evidence type="ECO:0000313" key="3">
    <source>
        <dbReference type="Proteomes" id="UP000028549"/>
    </source>
</evidence>
<feature type="transmembrane region" description="Helical" evidence="1">
    <location>
        <begin position="68"/>
        <end position="87"/>
    </location>
</feature>
<comment type="caution">
    <text evidence="2">The sequence shown here is derived from an EMBL/GenBank/DDBJ whole genome shotgun (WGS) entry which is preliminary data.</text>
</comment>
<name>A0A084H4F3_METID</name>
<evidence type="ECO:0000313" key="2">
    <source>
        <dbReference type="EMBL" id="KEZ54465.1"/>
    </source>
</evidence>
<dbReference type="RefSeq" id="WP_029280930.1">
    <property type="nucleotide sequence ID" value="NZ_CANLZQ010000004.1"/>
</dbReference>
<dbReference type="NCBIfam" id="NF041644">
    <property type="entry name" value="CBO0543_fam"/>
    <property type="match status" value="1"/>
</dbReference>
<keyword evidence="1" id="KW-0472">Membrane</keyword>
<sequence length="161" mass="18956">MEKKMLKGLFGLCVVLFPFAMKRSALKEVLIIFLGKGVISTLMDVFYVRTKRIAYPVRPLPHIYKTNILYDFLFFPLLSVFWIRQCYKDRLPMVLLKSLTWSVPMSIGQWYLERTTNLFHWKKWTIFHTFGCVTFTLLAIRGLIELVKQAEHKAPDEEMGS</sequence>
<dbReference type="OrthoDB" id="1683460at2"/>
<dbReference type="InterPro" id="IPR048147">
    <property type="entry name" value="CBO0543-like"/>
</dbReference>
<keyword evidence="1" id="KW-0812">Transmembrane</keyword>
<organism evidence="2 3">
    <name type="scientific">Metabacillus indicus</name>
    <name type="common">Bacillus indicus</name>
    <dbReference type="NCBI Taxonomy" id="246786"/>
    <lineage>
        <taxon>Bacteria</taxon>
        <taxon>Bacillati</taxon>
        <taxon>Bacillota</taxon>
        <taxon>Bacilli</taxon>
        <taxon>Bacillales</taxon>
        <taxon>Bacillaceae</taxon>
        <taxon>Metabacillus</taxon>
    </lineage>
</organism>
<feature type="transmembrane region" description="Helical" evidence="1">
    <location>
        <begin position="124"/>
        <end position="144"/>
    </location>
</feature>
<proteinExistence type="predicted"/>
<dbReference type="STRING" id="246786.GS18_0206030"/>
<keyword evidence="3" id="KW-1185">Reference proteome</keyword>
<dbReference type="Proteomes" id="UP000028549">
    <property type="component" value="Unassembled WGS sequence"/>
</dbReference>
<accession>A0A084H4F3</accession>
<dbReference type="EMBL" id="JNVC02000001">
    <property type="protein sequence ID" value="KEZ54465.1"/>
    <property type="molecule type" value="Genomic_DNA"/>
</dbReference>
<reference evidence="2 3" key="1">
    <citation type="journal article" date="2005" name="Int. J. Syst. Evol. Microbiol.">
        <title>Bacillus cibi sp. nov., isolated from jeotgal, a traditional Korean fermented seafood.</title>
        <authorList>
            <person name="Yoon J.H."/>
            <person name="Lee C.H."/>
            <person name="Oh T.K."/>
        </authorList>
    </citation>
    <scope>NUCLEOTIDE SEQUENCE [LARGE SCALE GENOMIC DNA]</scope>
    <source>
        <strain evidence="2 3">DSM 16189</strain>
    </source>
</reference>
<dbReference type="AlphaFoldDB" id="A0A084H4F3"/>
<gene>
    <name evidence="2" type="ORF">GS18_0206030</name>
</gene>